<dbReference type="InterPro" id="IPR040405">
    <property type="entry name" value="DDB_G0275255-like"/>
</dbReference>
<dbReference type="GeneID" id="8628312"/>
<keyword evidence="1" id="KW-0472">Membrane</keyword>
<feature type="transmembrane region" description="Helical" evidence="1">
    <location>
        <begin position="7"/>
        <end position="26"/>
    </location>
</feature>
<reference evidence="2 3" key="1">
    <citation type="journal article" date="2005" name="Nature">
        <title>The genome of the social amoeba Dictyostelium discoideum.</title>
        <authorList>
            <consortium name="The Dictyostelium discoideum Sequencing Consortium"/>
            <person name="Eichinger L."/>
            <person name="Pachebat J.A."/>
            <person name="Glockner G."/>
            <person name="Rajandream M.A."/>
            <person name="Sucgang R."/>
            <person name="Berriman M."/>
            <person name="Song J."/>
            <person name="Olsen R."/>
            <person name="Szafranski K."/>
            <person name="Xu Q."/>
            <person name="Tunggal B."/>
            <person name="Kummerfeld S."/>
            <person name="Madera M."/>
            <person name="Konfortov B.A."/>
            <person name="Rivero F."/>
            <person name="Bankier A.T."/>
            <person name="Lehmann R."/>
            <person name="Hamlin N."/>
            <person name="Davies R."/>
            <person name="Gaudet P."/>
            <person name="Fey P."/>
            <person name="Pilcher K."/>
            <person name="Chen G."/>
            <person name="Saunders D."/>
            <person name="Sodergren E."/>
            <person name="Davis P."/>
            <person name="Kerhornou A."/>
            <person name="Nie X."/>
            <person name="Hall N."/>
            <person name="Anjard C."/>
            <person name="Hemphill L."/>
            <person name="Bason N."/>
            <person name="Farbrother P."/>
            <person name="Desany B."/>
            <person name="Just E."/>
            <person name="Morio T."/>
            <person name="Rost R."/>
            <person name="Churcher C."/>
            <person name="Cooper J."/>
            <person name="Haydock S."/>
            <person name="van Driessche N."/>
            <person name="Cronin A."/>
            <person name="Goodhead I."/>
            <person name="Muzny D."/>
            <person name="Mourier T."/>
            <person name="Pain A."/>
            <person name="Lu M."/>
            <person name="Harper D."/>
            <person name="Lindsay R."/>
            <person name="Hauser H."/>
            <person name="James K."/>
            <person name="Quiles M."/>
            <person name="Madan Babu M."/>
            <person name="Saito T."/>
            <person name="Buchrieser C."/>
            <person name="Wardroper A."/>
            <person name="Felder M."/>
            <person name="Thangavelu M."/>
            <person name="Johnson D."/>
            <person name="Knights A."/>
            <person name="Loulseged H."/>
            <person name="Mungall K."/>
            <person name="Oliver K."/>
            <person name="Price C."/>
            <person name="Quail M.A."/>
            <person name="Urushihara H."/>
            <person name="Hernandez J."/>
            <person name="Rabbinowitsch E."/>
            <person name="Steffen D."/>
            <person name="Sanders M."/>
            <person name="Ma J."/>
            <person name="Kohara Y."/>
            <person name="Sharp S."/>
            <person name="Simmonds M."/>
            <person name="Spiegler S."/>
            <person name="Tivey A."/>
            <person name="Sugano S."/>
            <person name="White B."/>
            <person name="Walker D."/>
            <person name="Woodward J."/>
            <person name="Winckler T."/>
            <person name="Tanaka Y."/>
            <person name="Shaulsky G."/>
            <person name="Schleicher M."/>
            <person name="Weinstock G."/>
            <person name="Rosenthal A."/>
            <person name="Cox E.C."/>
            <person name="Chisholm R.L."/>
            <person name="Gibbs R."/>
            <person name="Loomis W.F."/>
            <person name="Platzer M."/>
            <person name="Kay R.R."/>
            <person name="Williams J."/>
            <person name="Dear P.H."/>
            <person name="Noegel A.A."/>
            <person name="Barrell B."/>
            <person name="Kuspa A."/>
        </authorList>
    </citation>
    <scope>NUCLEOTIDE SEQUENCE [LARGE SCALE GENOMIC DNA]</scope>
    <source>
        <strain evidence="2 3">AX4</strain>
    </source>
</reference>
<dbReference type="EMBL" id="AAFI02000182">
    <property type="protein sequence ID" value="EAL61576.1"/>
    <property type="molecule type" value="Genomic_DNA"/>
</dbReference>
<dbReference type="KEGG" id="ddi:DDB_G0291760"/>
<name>Q54E80_DICDI</name>
<dbReference type="InParanoid" id="Q54E80"/>
<dbReference type="PANTHER" id="PTHR34411">
    <property type="entry name" value="DUF6748 DOMAIN-CONTAINING PROTEIN-RELATED"/>
    <property type="match status" value="1"/>
</dbReference>
<dbReference type="HOGENOM" id="CLU_938208_0_0_1"/>
<protein>
    <submittedName>
        <fullName evidence="2">Uncharacterized protein</fullName>
    </submittedName>
</protein>
<organism evidence="2 3">
    <name type="scientific">Dictyostelium discoideum</name>
    <name type="common">Social amoeba</name>
    <dbReference type="NCBI Taxonomy" id="44689"/>
    <lineage>
        <taxon>Eukaryota</taxon>
        <taxon>Amoebozoa</taxon>
        <taxon>Evosea</taxon>
        <taxon>Eumycetozoa</taxon>
        <taxon>Dictyostelia</taxon>
        <taxon>Dictyosteliales</taxon>
        <taxon>Dictyosteliaceae</taxon>
        <taxon>Dictyostelium</taxon>
    </lineage>
</organism>
<dbReference type="dictyBase" id="DDB_G0291760"/>
<evidence type="ECO:0000313" key="2">
    <source>
        <dbReference type="EMBL" id="EAL61576.1"/>
    </source>
</evidence>
<dbReference type="FunCoup" id="Q54E80">
    <property type="interactions" value="435"/>
</dbReference>
<dbReference type="OMA" id="VICKNET"/>
<dbReference type="PANTHER" id="PTHR34411:SF8">
    <property type="entry name" value="DUF6748 DOMAIN-CONTAINING PROTEIN"/>
    <property type="match status" value="1"/>
</dbReference>
<dbReference type="AlphaFoldDB" id="Q54E80"/>
<dbReference type="RefSeq" id="XP_629982.1">
    <property type="nucleotide sequence ID" value="XM_629980.1"/>
</dbReference>
<keyword evidence="1" id="KW-1133">Transmembrane helix</keyword>
<keyword evidence="3" id="KW-1185">Reference proteome</keyword>
<accession>Q54E80</accession>
<dbReference type="VEuPathDB" id="AmoebaDB:DDB_G0291760"/>
<sequence length="288" mass="31987">MKVITYLIYFIASIFLVVVVGATTTATTTPATPKNSISESYFAIRTDVRKCSSCGGFFLREIGSSNKTEIYVKSLNQVSETVKESQYKFAPNFNVVVKGQITNDNTIVVSQIFRLLPKINSTINIDLEIDNFYTTINPNGNENTTTIEIKKLNSNKPSMKVKSIKNSNDDIFFIPTDWLSYKVNSAQSVYTITKSKNSKTTTTIDYMFISLPDPKFSPKVLIPVICKNETVPTYTSSAARCLIFSGCVHPGPCPFMIPVCPDGYTKSSYPIKPNACPHYSCLPSFLSQ</sequence>
<keyword evidence="1" id="KW-0812">Transmembrane</keyword>
<gene>
    <name evidence="2" type="ORF">DDB_G0291760</name>
</gene>
<proteinExistence type="predicted"/>
<dbReference type="PhylomeDB" id="Q54E80"/>
<dbReference type="Proteomes" id="UP000002195">
    <property type="component" value="Unassembled WGS sequence"/>
</dbReference>
<dbReference type="eggNOG" id="ENOG502RHT1">
    <property type="taxonomic scope" value="Eukaryota"/>
</dbReference>
<dbReference type="PaxDb" id="44689-DDB0184054"/>
<evidence type="ECO:0000313" key="3">
    <source>
        <dbReference type="Proteomes" id="UP000002195"/>
    </source>
</evidence>
<evidence type="ECO:0000256" key="1">
    <source>
        <dbReference type="SAM" id="Phobius"/>
    </source>
</evidence>
<comment type="caution">
    <text evidence="2">The sequence shown here is derived from an EMBL/GenBank/DDBJ whole genome shotgun (WGS) entry which is preliminary data.</text>
</comment>